<comment type="caution">
    <text evidence="2">The sequence shown here is derived from an EMBL/GenBank/DDBJ whole genome shotgun (WGS) entry which is preliminary data.</text>
</comment>
<evidence type="ECO:0000313" key="2">
    <source>
        <dbReference type="EMBL" id="MBB5686109.1"/>
    </source>
</evidence>
<protein>
    <submittedName>
        <fullName evidence="2">Uncharacterized protein</fullName>
    </submittedName>
</protein>
<evidence type="ECO:0000313" key="3">
    <source>
        <dbReference type="Proteomes" id="UP000549617"/>
    </source>
</evidence>
<feature type="chain" id="PRO_5031110878" evidence="1">
    <location>
        <begin position="23"/>
        <end position="176"/>
    </location>
</feature>
<dbReference type="RefSeq" id="WP_184018153.1">
    <property type="nucleotide sequence ID" value="NZ_JACIJC010000003.1"/>
</dbReference>
<keyword evidence="3" id="KW-1185">Reference proteome</keyword>
<organism evidence="2 3">
    <name type="scientific">Sphingobium boeckii</name>
    <dbReference type="NCBI Taxonomy" id="1082345"/>
    <lineage>
        <taxon>Bacteria</taxon>
        <taxon>Pseudomonadati</taxon>
        <taxon>Pseudomonadota</taxon>
        <taxon>Alphaproteobacteria</taxon>
        <taxon>Sphingomonadales</taxon>
        <taxon>Sphingomonadaceae</taxon>
        <taxon>Sphingobium</taxon>
    </lineage>
</organism>
<dbReference type="Proteomes" id="UP000549617">
    <property type="component" value="Unassembled WGS sequence"/>
</dbReference>
<proteinExistence type="predicted"/>
<name>A0A7W9AIJ2_9SPHN</name>
<sequence>MKPSILIPALAAAFALTAAASAQTGPAAVEPKINQVIVYGDQPCPLSTEDEIVVCARDSEEFRIPAKLRGNPNAPANQAWGVRATQIEYVGRSGLGTCSATGADGASGCFNKLVQQARAERKQGDGTGSVGLIEAARQERLGQIDEKSDAIEARVKAEEAQKKAAKDVEKNMPQPE</sequence>
<keyword evidence="1" id="KW-0732">Signal</keyword>
<reference evidence="2 3" key="1">
    <citation type="submission" date="2020-08" db="EMBL/GenBank/DDBJ databases">
        <title>Genomic Encyclopedia of Type Strains, Phase IV (KMG-IV): sequencing the most valuable type-strain genomes for metagenomic binning, comparative biology and taxonomic classification.</title>
        <authorList>
            <person name="Goeker M."/>
        </authorList>
    </citation>
    <scope>NUCLEOTIDE SEQUENCE [LARGE SCALE GENOMIC DNA]</scope>
    <source>
        <strain evidence="2 3">DSM 25079</strain>
    </source>
</reference>
<gene>
    <name evidence="2" type="ORF">FHS49_002125</name>
</gene>
<dbReference type="EMBL" id="JACIJC010000003">
    <property type="protein sequence ID" value="MBB5686109.1"/>
    <property type="molecule type" value="Genomic_DNA"/>
</dbReference>
<evidence type="ECO:0000256" key="1">
    <source>
        <dbReference type="SAM" id="SignalP"/>
    </source>
</evidence>
<feature type="signal peptide" evidence="1">
    <location>
        <begin position="1"/>
        <end position="22"/>
    </location>
</feature>
<dbReference type="AlphaFoldDB" id="A0A7W9AIJ2"/>
<accession>A0A7W9AIJ2</accession>